<proteinExistence type="inferred from homology"/>
<feature type="compositionally biased region" description="Polar residues" evidence="5">
    <location>
        <begin position="150"/>
        <end position="162"/>
    </location>
</feature>
<evidence type="ECO:0000259" key="6">
    <source>
        <dbReference type="PROSITE" id="PS51746"/>
    </source>
</evidence>
<organism evidence="7 8">
    <name type="scientific">Colletotrichum abscissum</name>
    <dbReference type="NCBI Taxonomy" id="1671311"/>
    <lineage>
        <taxon>Eukaryota</taxon>
        <taxon>Fungi</taxon>
        <taxon>Dikarya</taxon>
        <taxon>Ascomycota</taxon>
        <taxon>Pezizomycotina</taxon>
        <taxon>Sordariomycetes</taxon>
        <taxon>Hypocreomycetidae</taxon>
        <taxon>Glomerellales</taxon>
        <taxon>Glomerellaceae</taxon>
        <taxon>Colletotrichum</taxon>
        <taxon>Colletotrichum acutatum species complex</taxon>
    </lineage>
</organism>
<keyword evidence="1" id="KW-0479">Metal-binding</keyword>
<dbReference type="Pfam" id="PF00481">
    <property type="entry name" value="PP2C"/>
    <property type="match status" value="1"/>
</dbReference>
<dbReference type="InterPro" id="IPR000222">
    <property type="entry name" value="PP2C_BS"/>
</dbReference>
<evidence type="ECO:0000256" key="3">
    <source>
        <dbReference type="ARBA" id="ARBA00022912"/>
    </source>
</evidence>
<name>A0A9P9XJX4_9PEZI</name>
<feature type="region of interest" description="Disordered" evidence="5">
    <location>
        <begin position="731"/>
        <end position="760"/>
    </location>
</feature>
<feature type="domain" description="PPM-type phosphatase" evidence="6">
    <location>
        <begin position="280"/>
        <end position="725"/>
    </location>
</feature>
<keyword evidence="2 4" id="KW-0378">Hydrolase</keyword>
<comment type="similarity">
    <text evidence="4">Belongs to the PP2C family.</text>
</comment>
<dbReference type="GO" id="GO:0004722">
    <property type="term" value="F:protein serine/threonine phosphatase activity"/>
    <property type="evidence" value="ECO:0007669"/>
    <property type="project" value="InterPro"/>
</dbReference>
<protein>
    <submittedName>
        <fullName evidence="7">Protein phosphatase 2C</fullName>
    </submittedName>
</protein>
<keyword evidence="3 4" id="KW-0904">Protein phosphatase</keyword>
<dbReference type="CDD" id="cd00143">
    <property type="entry name" value="PP2Cc"/>
    <property type="match status" value="1"/>
</dbReference>
<accession>A0A9P9XJX4</accession>
<dbReference type="SUPFAM" id="SSF81606">
    <property type="entry name" value="PP2C-like"/>
    <property type="match status" value="1"/>
</dbReference>
<dbReference type="SMART" id="SM00332">
    <property type="entry name" value="PP2Cc"/>
    <property type="match status" value="1"/>
</dbReference>
<feature type="compositionally biased region" description="Polar residues" evidence="5">
    <location>
        <begin position="222"/>
        <end position="234"/>
    </location>
</feature>
<evidence type="ECO:0000313" key="8">
    <source>
        <dbReference type="Proteomes" id="UP001056436"/>
    </source>
</evidence>
<dbReference type="PANTHER" id="PTHR13832:SF589">
    <property type="entry name" value="[PYRUVATE DEHYDROGENASE [ACETYL-TRANSFERRING]]-PHOSPHATASE 2, MITOCHONDRIAL"/>
    <property type="match status" value="1"/>
</dbReference>
<gene>
    <name evidence="7" type="ORF">CABS02_04485</name>
</gene>
<dbReference type="Gene3D" id="3.60.40.10">
    <property type="entry name" value="PPM-type phosphatase domain"/>
    <property type="match status" value="2"/>
</dbReference>
<evidence type="ECO:0000256" key="4">
    <source>
        <dbReference type="RuleBase" id="RU003465"/>
    </source>
</evidence>
<reference evidence="7" key="1">
    <citation type="submission" date="2019-01" db="EMBL/GenBank/DDBJ databases">
        <title>Colletotrichum abscissum LGMF1257.</title>
        <authorList>
            <person name="Baroncelli R."/>
        </authorList>
    </citation>
    <scope>NUCLEOTIDE SEQUENCE</scope>
    <source>
        <strain evidence="7">Ca142</strain>
    </source>
</reference>
<dbReference type="PROSITE" id="PS01032">
    <property type="entry name" value="PPM_1"/>
    <property type="match status" value="1"/>
</dbReference>
<feature type="compositionally biased region" description="Basic and acidic residues" evidence="5">
    <location>
        <begin position="742"/>
        <end position="760"/>
    </location>
</feature>
<dbReference type="EMBL" id="SDAQ01000018">
    <property type="protein sequence ID" value="KAI3555385.1"/>
    <property type="molecule type" value="Genomic_DNA"/>
</dbReference>
<dbReference type="GO" id="GO:0046872">
    <property type="term" value="F:metal ion binding"/>
    <property type="evidence" value="ECO:0007669"/>
    <property type="project" value="UniProtKB-KW"/>
</dbReference>
<evidence type="ECO:0000256" key="1">
    <source>
        <dbReference type="ARBA" id="ARBA00022723"/>
    </source>
</evidence>
<evidence type="ECO:0000256" key="5">
    <source>
        <dbReference type="SAM" id="MobiDB-lite"/>
    </source>
</evidence>
<dbReference type="AlphaFoldDB" id="A0A9P9XJX4"/>
<evidence type="ECO:0000256" key="2">
    <source>
        <dbReference type="ARBA" id="ARBA00022801"/>
    </source>
</evidence>
<feature type="region of interest" description="Disordered" evidence="5">
    <location>
        <begin position="372"/>
        <end position="435"/>
    </location>
</feature>
<sequence>MSPSRPSFPGPSYYVAGSIHDPTEADSVPWPNPILQSHSVKTKQSIVETNTKAVKQTLRPICPSRPFDTFPGPRTIPSSVVVHCHCQRQCLAVADATADKPSPRSRHRPKLAHPESRSTFPRPPFKLDELAHGFRKLEAVRCVNSSLDTGIGTSTDKPTSSALPRHPPRRCYTTQEPTPRRLSIRTRTSLGYEQGSILKTDRLSISTSRRLFHNYFVTHLPSSSLHPDSRTSSGPGHKLPRDASTPHKVTPGSSPVAAALSMPSRDLTVVRIPLKRAKHHFGVFSSRGQRGYNEDTNQAGTINMPAFAKRAPISLQRRPIQKPNEATSADSALGDPQVFYFGIFDGHGGSQCAEFLRDELHGYIEQSSAEFGLQSSLAKSPAPETGRKEEDPNEELFMKTEEDVKDDIRVPEEDKHGVLTNPEREEPMKGAKPVSAKVEDIPKAIKLAQDLVEEYRQTVGGYFRRFNPEYFHLSEEKMNDADEPGVTVESVLMYAFLRADLDFISAQARKPDPDDPQANDRPVNNDEILGVPHKPPSGHGIGGPARFKGGSTASVALISTPTPAPFWHPNAQSTLIVAHVGDTRILLCTTTTGLAQPLTSDHHPTTPTESRRLRRYAPAGSMVSADSFGEDRIAGLANSRAFGDMRSKRIGVSAEPEITRVEIGPAQYSFLVLMSDGISGTLSDQEIVDVIKEARTPEEGAKDVVNYATEVSHDGDNATCLVVRLGGWERRSEGGVGSLGTKEIRDKRRAEALDPRRGKQ</sequence>
<feature type="region of interest" description="Disordered" evidence="5">
    <location>
        <begin position="222"/>
        <end position="258"/>
    </location>
</feature>
<dbReference type="InterPro" id="IPR036457">
    <property type="entry name" value="PPM-type-like_dom_sf"/>
</dbReference>
<dbReference type="PROSITE" id="PS51746">
    <property type="entry name" value="PPM_2"/>
    <property type="match status" value="1"/>
</dbReference>
<evidence type="ECO:0000313" key="7">
    <source>
        <dbReference type="EMBL" id="KAI3555385.1"/>
    </source>
</evidence>
<feature type="compositionally biased region" description="Basic and acidic residues" evidence="5">
    <location>
        <begin position="385"/>
        <end position="429"/>
    </location>
</feature>
<comment type="caution">
    <text evidence="7">The sequence shown here is derived from an EMBL/GenBank/DDBJ whole genome shotgun (WGS) entry which is preliminary data.</text>
</comment>
<keyword evidence="8" id="KW-1185">Reference proteome</keyword>
<dbReference type="PANTHER" id="PTHR13832">
    <property type="entry name" value="PROTEIN PHOSPHATASE 2C"/>
    <property type="match status" value="1"/>
</dbReference>
<feature type="region of interest" description="Disordered" evidence="5">
    <location>
        <begin position="96"/>
        <end position="124"/>
    </location>
</feature>
<dbReference type="OrthoDB" id="416093at2759"/>
<dbReference type="Proteomes" id="UP001056436">
    <property type="component" value="Unassembled WGS sequence"/>
</dbReference>
<dbReference type="InterPro" id="IPR001932">
    <property type="entry name" value="PPM-type_phosphatase-like_dom"/>
</dbReference>
<dbReference type="InterPro" id="IPR015655">
    <property type="entry name" value="PP2C"/>
</dbReference>
<feature type="region of interest" description="Disordered" evidence="5">
    <location>
        <begin position="150"/>
        <end position="177"/>
    </location>
</feature>